<comment type="caution">
    <text evidence="6">The sequence shown here is derived from an EMBL/GenBank/DDBJ whole genome shotgun (WGS) entry which is preliminary data.</text>
</comment>
<sequence length="438" mass="50462">MHFSTSEPTVISSTYPPLLHDIIKNDSGKLNTNDFDDNISISKFTDKELNKTLAQHNITSETITYNYKYYNSTSYTDPETFKHYWVNLSYFENVSTHELLSSAHRRAATVTLSFEFPFYGHLIKNVTMATGGFLYTGDYVHAWLAATQYIAPLMANFDTSLSNDSFVRYIDNGTSFTVLWEKVALKDRPKDGDFTFQTTLHKNGDIIFAYEHVPEIIEDIKDDMHPVKVGLSDAYIIDSKKFFIRRKTIYEYHRVNFQKQHIQNGTVIILKALPTCLDQTDCETCLTKKTSFLCTWCPNLKKCSSGLDRHRQAWLTHCGHNNIKNVTMCNREIGLDNLDDENSAYIHVSKNFDGALNPSISYQSHNDEIELKKSNRMGIPGILGIMLLICMVSGITMWVFYAYRNPHTTSGQMLIRYRPSQWRWKRGEARYTAATIHM</sequence>
<keyword evidence="7" id="KW-1185">Reference proteome</keyword>
<evidence type="ECO:0000256" key="4">
    <source>
        <dbReference type="ARBA" id="ARBA00022989"/>
    </source>
</evidence>
<evidence type="ECO:0008006" key="8">
    <source>
        <dbReference type="Google" id="ProtNLM"/>
    </source>
</evidence>
<name>A0AAW1V751_9CUCU</name>
<reference evidence="6 7" key="1">
    <citation type="submission" date="2023-03" db="EMBL/GenBank/DDBJ databases">
        <title>Genome insight into feeding habits of ladybird beetles.</title>
        <authorList>
            <person name="Li H.-S."/>
            <person name="Huang Y.-H."/>
            <person name="Pang H."/>
        </authorList>
    </citation>
    <scope>NUCLEOTIDE SEQUENCE [LARGE SCALE GENOMIC DNA]</scope>
    <source>
        <strain evidence="6">SYSU_2023b</strain>
        <tissue evidence="6">Whole body</tissue>
    </source>
</reference>
<evidence type="ECO:0000313" key="7">
    <source>
        <dbReference type="Proteomes" id="UP001431783"/>
    </source>
</evidence>
<dbReference type="PANTHER" id="PTHR13055">
    <property type="entry name" value="TUMOR ENDOTHELIAL MARKER 7 RELATED"/>
    <property type="match status" value="1"/>
</dbReference>
<proteinExistence type="predicted"/>
<evidence type="ECO:0000256" key="3">
    <source>
        <dbReference type="ARBA" id="ARBA00022729"/>
    </source>
</evidence>
<evidence type="ECO:0000256" key="1">
    <source>
        <dbReference type="ARBA" id="ARBA00004479"/>
    </source>
</evidence>
<dbReference type="GO" id="GO:0016020">
    <property type="term" value="C:membrane"/>
    <property type="evidence" value="ECO:0007669"/>
    <property type="project" value="UniProtKB-SubCell"/>
</dbReference>
<dbReference type="AlphaFoldDB" id="A0AAW1V751"/>
<dbReference type="EMBL" id="JARQZJ010000121">
    <property type="protein sequence ID" value="KAK9888577.1"/>
    <property type="molecule type" value="Genomic_DNA"/>
</dbReference>
<protein>
    <recommendedName>
        <fullName evidence="8">Plexin domain-containing protein 2</fullName>
    </recommendedName>
</protein>
<feature type="transmembrane region" description="Helical" evidence="5">
    <location>
        <begin position="381"/>
        <end position="403"/>
    </location>
</feature>
<dbReference type="Proteomes" id="UP001431783">
    <property type="component" value="Unassembled WGS sequence"/>
</dbReference>
<keyword evidence="3" id="KW-0732">Signal</keyword>
<accession>A0AAW1V751</accession>
<evidence type="ECO:0000256" key="5">
    <source>
        <dbReference type="SAM" id="Phobius"/>
    </source>
</evidence>
<gene>
    <name evidence="6" type="ORF">WA026_000817</name>
</gene>
<organism evidence="6 7">
    <name type="scientific">Henosepilachna vigintioctopunctata</name>
    <dbReference type="NCBI Taxonomy" id="420089"/>
    <lineage>
        <taxon>Eukaryota</taxon>
        <taxon>Metazoa</taxon>
        <taxon>Ecdysozoa</taxon>
        <taxon>Arthropoda</taxon>
        <taxon>Hexapoda</taxon>
        <taxon>Insecta</taxon>
        <taxon>Pterygota</taxon>
        <taxon>Neoptera</taxon>
        <taxon>Endopterygota</taxon>
        <taxon>Coleoptera</taxon>
        <taxon>Polyphaga</taxon>
        <taxon>Cucujiformia</taxon>
        <taxon>Coccinelloidea</taxon>
        <taxon>Coccinellidae</taxon>
        <taxon>Epilachninae</taxon>
        <taxon>Epilachnini</taxon>
        <taxon>Henosepilachna</taxon>
    </lineage>
</organism>
<dbReference type="PANTHER" id="PTHR13055:SF12">
    <property type="entry name" value="LD40707P"/>
    <property type="match status" value="1"/>
</dbReference>
<comment type="subcellular location">
    <subcellularLocation>
        <location evidence="1">Membrane</location>
        <topology evidence="1">Single-pass type I membrane protein</topology>
    </subcellularLocation>
</comment>
<keyword evidence="2 5" id="KW-0812">Transmembrane</keyword>
<keyword evidence="4 5" id="KW-1133">Transmembrane helix</keyword>
<evidence type="ECO:0000256" key="2">
    <source>
        <dbReference type="ARBA" id="ARBA00022692"/>
    </source>
</evidence>
<evidence type="ECO:0000313" key="6">
    <source>
        <dbReference type="EMBL" id="KAK9888577.1"/>
    </source>
</evidence>
<dbReference type="InterPro" id="IPR031152">
    <property type="entry name" value="PLXDC"/>
</dbReference>
<keyword evidence="5" id="KW-0472">Membrane</keyword>